<feature type="non-terminal residue" evidence="2">
    <location>
        <position position="1"/>
    </location>
</feature>
<organism evidence="2">
    <name type="scientific">Anthurium amnicola</name>
    <dbReference type="NCBI Taxonomy" id="1678845"/>
    <lineage>
        <taxon>Eukaryota</taxon>
        <taxon>Viridiplantae</taxon>
        <taxon>Streptophyta</taxon>
        <taxon>Embryophyta</taxon>
        <taxon>Tracheophyta</taxon>
        <taxon>Spermatophyta</taxon>
        <taxon>Magnoliopsida</taxon>
        <taxon>Liliopsida</taxon>
        <taxon>Araceae</taxon>
        <taxon>Pothoideae</taxon>
        <taxon>Potheae</taxon>
        <taxon>Anthurium</taxon>
    </lineage>
</organism>
<proteinExistence type="predicted"/>
<gene>
    <name evidence="2" type="primary">zar1</name>
    <name evidence="2" type="ORF">g.63902</name>
</gene>
<sequence length="147" mass="15640">KSDSPVKLRPQDSVGLSLHPLLLLRRVAASSQVRPPAPSSPSSPARSHCGRHLRFPLPLHLPAPRKHQGDLSGDLPLPAAWSSRLRLLRLAIPLDLSGDLTLRAVRSSAAGGGAVEGGQRWGCRRLPAKLGARGGWPTVVGDQCEQN</sequence>
<name>A0A1D1YWI6_9ARAE</name>
<dbReference type="EMBL" id="GDJX01008913">
    <property type="protein sequence ID" value="JAT59023.1"/>
    <property type="molecule type" value="Transcribed_RNA"/>
</dbReference>
<evidence type="ECO:0000256" key="1">
    <source>
        <dbReference type="SAM" id="MobiDB-lite"/>
    </source>
</evidence>
<feature type="region of interest" description="Disordered" evidence="1">
    <location>
        <begin position="29"/>
        <end position="51"/>
    </location>
</feature>
<protein>
    <submittedName>
        <fullName evidence="2">Zygote arrest protein 1</fullName>
    </submittedName>
</protein>
<reference evidence="2" key="1">
    <citation type="submission" date="2015-07" db="EMBL/GenBank/DDBJ databases">
        <title>Transcriptome Assembly of Anthurium amnicola.</title>
        <authorList>
            <person name="Suzuki J."/>
        </authorList>
    </citation>
    <scope>NUCLEOTIDE SEQUENCE</scope>
</reference>
<evidence type="ECO:0000313" key="2">
    <source>
        <dbReference type="EMBL" id="JAT59023.1"/>
    </source>
</evidence>
<dbReference type="AlphaFoldDB" id="A0A1D1YWI6"/>
<accession>A0A1D1YWI6</accession>